<dbReference type="InterPro" id="IPR008928">
    <property type="entry name" value="6-hairpin_glycosidase_sf"/>
</dbReference>
<evidence type="ECO:0000313" key="3">
    <source>
        <dbReference type="EMBL" id="GAA5172244.1"/>
    </source>
</evidence>
<keyword evidence="4" id="KW-1185">Reference proteome</keyword>
<proteinExistence type="predicted"/>
<accession>A0ABP9R6U9</accession>
<dbReference type="Pfam" id="PF19291">
    <property type="entry name" value="TREH_N"/>
    <property type="match status" value="1"/>
</dbReference>
<dbReference type="Gene3D" id="1.50.10.10">
    <property type="match status" value="1"/>
</dbReference>
<dbReference type="PANTHER" id="PTHR31616:SF0">
    <property type="entry name" value="GLUCAN 1,4-ALPHA-GLUCOSIDASE"/>
    <property type="match status" value="1"/>
</dbReference>
<dbReference type="Pfam" id="PF00723">
    <property type="entry name" value="Glyco_hydro_15"/>
    <property type="match status" value="1"/>
</dbReference>
<sequence>MEAAAKRIEDYGFIGNMRTAALIDRDAAIEWLCMPRFDSDACCAALLGERSNGYWQIAPRGQVISRSRRYRGETLVLETLFETDSGCAAVIDFMPLSREGEARVELMRIVEGREGRVDMECNALFRFDYGDVTPLLREDRHGVSAIAGADALRLCSPASMRCDEDTLHAAFSVAAGECVPFTLTWHAAFQPAPEPRDALRLLDEVERWWLEWSRRCDIDEAFREPVVRSLITLKALTDDQTGGMVAAASCSLPESIGGELNWDYRYAWLRDSTFTLYALLTSGYRDEACAWRQWLLRAAAGEPGKLQPIYGIAGERRVDERTLDWLSGFNGCRPVRIGNGAYRQLQLDMHGEVMDGLHVSRMEDIEPDADLWRVQYRLAKYVEAHWQQPGAGLWELRGPQRHYTHSKVMSWVAIDRAIKGVENFGLEGELEQWKRLRQRIHDDVCTHGFNRDRNSFVQHYGSDELDASLLLMPLVGFLPASDPRIEATVEAIQRELTHDGFIYRFVSDAKRHDLTEGEGAFLVCCFWLVDVLLLQQRRDEARALFDKLLSVRNDLGLLAEEYHPVRRCLLGNFPQAFSHVGLVNSAHNFSDASRGHKPQPARARQSN</sequence>
<dbReference type="GO" id="GO:0016787">
    <property type="term" value="F:hydrolase activity"/>
    <property type="evidence" value="ECO:0007669"/>
    <property type="project" value="UniProtKB-KW"/>
</dbReference>
<protein>
    <submittedName>
        <fullName evidence="3">Glycoside hydrolase family 15 protein</fullName>
    </submittedName>
</protein>
<feature type="domain" description="Trehalase-like N-terminal" evidence="2">
    <location>
        <begin position="4"/>
        <end position="158"/>
    </location>
</feature>
<evidence type="ECO:0000259" key="2">
    <source>
        <dbReference type="Pfam" id="PF19291"/>
    </source>
</evidence>
<dbReference type="Proteomes" id="UP001500074">
    <property type="component" value="Unassembled WGS sequence"/>
</dbReference>
<dbReference type="EMBL" id="BAABKI010000010">
    <property type="protein sequence ID" value="GAA5172244.1"/>
    <property type="molecule type" value="Genomic_DNA"/>
</dbReference>
<evidence type="ECO:0000313" key="4">
    <source>
        <dbReference type="Proteomes" id="UP001500074"/>
    </source>
</evidence>
<reference evidence="4" key="1">
    <citation type="journal article" date="2019" name="Int. J. Syst. Evol. Microbiol.">
        <title>The Global Catalogue of Microorganisms (GCM) 10K type strain sequencing project: providing services to taxonomists for standard genome sequencing and annotation.</title>
        <authorList>
            <consortium name="The Broad Institute Genomics Platform"/>
            <consortium name="The Broad Institute Genome Sequencing Center for Infectious Disease"/>
            <person name="Wu L."/>
            <person name="Ma J."/>
        </authorList>
    </citation>
    <scope>NUCLEOTIDE SEQUENCE [LARGE SCALE GENOMIC DNA]</scope>
    <source>
        <strain evidence="4">JCM 18472</strain>
    </source>
</reference>
<dbReference type="SUPFAM" id="SSF48208">
    <property type="entry name" value="Six-hairpin glycosidases"/>
    <property type="match status" value="1"/>
</dbReference>
<organism evidence="3 4">
    <name type="scientific">Modicisalibacter zincidurans</name>
    <dbReference type="NCBI Taxonomy" id="1178777"/>
    <lineage>
        <taxon>Bacteria</taxon>
        <taxon>Pseudomonadati</taxon>
        <taxon>Pseudomonadota</taxon>
        <taxon>Gammaproteobacteria</taxon>
        <taxon>Oceanospirillales</taxon>
        <taxon>Halomonadaceae</taxon>
        <taxon>Modicisalibacter</taxon>
    </lineage>
</organism>
<dbReference type="InterPro" id="IPR045582">
    <property type="entry name" value="Trehalase-like_N"/>
</dbReference>
<dbReference type="InterPro" id="IPR012341">
    <property type="entry name" value="6hp_glycosidase-like_sf"/>
</dbReference>
<evidence type="ECO:0000259" key="1">
    <source>
        <dbReference type="Pfam" id="PF00723"/>
    </source>
</evidence>
<keyword evidence="3" id="KW-0378">Hydrolase</keyword>
<dbReference type="PANTHER" id="PTHR31616">
    <property type="entry name" value="TREHALASE"/>
    <property type="match status" value="1"/>
</dbReference>
<dbReference type="InterPro" id="IPR011613">
    <property type="entry name" value="GH15-like"/>
</dbReference>
<name>A0ABP9R6U9_9GAMM</name>
<gene>
    <name evidence="3" type="ORF">GCM10023342_08480</name>
</gene>
<feature type="domain" description="GH15-like" evidence="1">
    <location>
        <begin position="223"/>
        <end position="586"/>
    </location>
</feature>
<comment type="caution">
    <text evidence="3">The sequence shown here is derived from an EMBL/GenBank/DDBJ whole genome shotgun (WGS) entry which is preliminary data.</text>
</comment>